<organism evidence="17 18">
    <name type="scientific">Evansella caseinilytica</name>
    <dbReference type="NCBI Taxonomy" id="1503961"/>
    <lineage>
        <taxon>Bacteria</taxon>
        <taxon>Bacillati</taxon>
        <taxon>Bacillota</taxon>
        <taxon>Bacilli</taxon>
        <taxon>Bacillales</taxon>
        <taxon>Bacillaceae</taxon>
        <taxon>Evansella</taxon>
    </lineage>
</organism>
<dbReference type="GO" id="GO:0006189">
    <property type="term" value="P:'de novo' IMP biosynthetic process"/>
    <property type="evidence" value="ECO:0007669"/>
    <property type="project" value="UniProtKB-UniRule"/>
</dbReference>
<dbReference type="STRING" id="1503961.SAMN05421736_10131"/>
<dbReference type="Gene3D" id="3.90.600.10">
    <property type="entry name" value="Phosphoribosylglycinamide synthetase, C-terminal domain"/>
    <property type="match status" value="1"/>
</dbReference>
<comment type="pathway">
    <text evidence="3 14">Purine metabolism; IMP biosynthesis via de novo pathway; N(1)-(5-phospho-D-ribosyl)glycinamide from 5-phospho-alpha-D-ribose 1-diphosphate: step 2/2.</text>
</comment>
<dbReference type="SUPFAM" id="SSF52440">
    <property type="entry name" value="PreATP-grasp domain"/>
    <property type="match status" value="1"/>
</dbReference>
<dbReference type="Gene3D" id="3.30.1490.20">
    <property type="entry name" value="ATP-grasp fold, A domain"/>
    <property type="match status" value="1"/>
</dbReference>
<evidence type="ECO:0000256" key="6">
    <source>
        <dbReference type="ARBA" id="ARBA00022723"/>
    </source>
</evidence>
<dbReference type="FunFam" id="3.30.1490.20:FF:000006">
    <property type="entry name" value="phosphoribosylamine--glycine ligase, chloroplastic-like"/>
    <property type="match status" value="1"/>
</dbReference>
<dbReference type="PROSITE" id="PS50975">
    <property type="entry name" value="ATP_GRASP"/>
    <property type="match status" value="1"/>
</dbReference>
<protein>
    <recommendedName>
        <fullName evidence="4 14">Phosphoribosylamine--glycine ligase</fullName>
        <ecNumber evidence="4 14">6.3.4.13</ecNumber>
    </recommendedName>
    <alternativeName>
        <fullName evidence="14">GARS</fullName>
    </alternativeName>
    <alternativeName>
        <fullName evidence="12 14">Glycinamide ribonucleotide synthetase</fullName>
    </alternativeName>
    <alternativeName>
        <fullName evidence="13 14">Phosphoribosylglycinamide synthetase</fullName>
    </alternativeName>
</protein>
<comment type="similarity">
    <text evidence="11 14">Belongs to the GARS family.</text>
</comment>
<dbReference type="InterPro" id="IPR037123">
    <property type="entry name" value="PRibGlycinamide_synth_C_sf"/>
</dbReference>
<dbReference type="GO" id="GO:0004637">
    <property type="term" value="F:phosphoribosylamine-glycine ligase activity"/>
    <property type="evidence" value="ECO:0007669"/>
    <property type="project" value="UniProtKB-UniRule"/>
</dbReference>
<evidence type="ECO:0000256" key="14">
    <source>
        <dbReference type="HAMAP-Rule" id="MF_00138"/>
    </source>
</evidence>
<dbReference type="GO" id="GO:0009113">
    <property type="term" value="P:purine nucleobase biosynthetic process"/>
    <property type="evidence" value="ECO:0007669"/>
    <property type="project" value="InterPro"/>
</dbReference>
<dbReference type="PANTHER" id="PTHR43472">
    <property type="entry name" value="PHOSPHORIBOSYLAMINE--GLYCINE LIGASE"/>
    <property type="match status" value="1"/>
</dbReference>
<evidence type="ECO:0000256" key="5">
    <source>
        <dbReference type="ARBA" id="ARBA00022598"/>
    </source>
</evidence>
<dbReference type="EMBL" id="FNPI01000001">
    <property type="protein sequence ID" value="SDX96786.1"/>
    <property type="molecule type" value="Genomic_DNA"/>
</dbReference>
<dbReference type="InterPro" id="IPR020559">
    <property type="entry name" value="PRibGlycinamide_synth_CS"/>
</dbReference>
<dbReference type="Pfam" id="PF02844">
    <property type="entry name" value="GARS_N"/>
    <property type="match status" value="1"/>
</dbReference>
<evidence type="ECO:0000256" key="3">
    <source>
        <dbReference type="ARBA" id="ARBA00005174"/>
    </source>
</evidence>
<dbReference type="AlphaFoldDB" id="A0A1H3G0M9"/>
<dbReference type="InterPro" id="IPR011761">
    <property type="entry name" value="ATP-grasp"/>
</dbReference>
<dbReference type="SUPFAM" id="SSF56059">
    <property type="entry name" value="Glutathione synthetase ATP-binding domain-like"/>
    <property type="match status" value="1"/>
</dbReference>
<evidence type="ECO:0000256" key="1">
    <source>
        <dbReference type="ARBA" id="ARBA00001936"/>
    </source>
</evidence>
<dbReference type="InterPro" id="IPR000115">
    <property type="entry name" value="PRibGlycinamide_synth"/>
</dbReference>
<keyword evidence="10" id="KW-0464">Manganese</keyword>
<keyword evidence="8 14" id="KW-0658">Purine biosynthesis</keyword>
<evidence type="ECO:0000313" key="17">
    <source>
        <dbReference type="EMBL" id="SDX96786.1"/>
    </source>
</evidence>
<evidence type="ECO:0000256" key="12">
    <source>
        <dbReference type="ARBA" id="ARBA00042242"/>
    </source>
</evidence>
<dbReference type="UniPathway" id="UPA00074">
    <property type="reaction ID" value="UER00125"/>
</dbReference>
<dbReference type="NCBIfam" id="TIGR00877">
    <property type="entry name" value="purD"/>
    <property type="match status" value="1"/>
</dbReference>
<dbReference type="PROSITE" id="PS00184">
    <property type="entry name" value="GARS"/>
    <property type="match status" value="1"/>
</dbReference>
<dbReference type="OrthoDB" id="9807240at2"/>
<proteinExistence type="inferred from homology"/>
<dbReference type="FunFam" id="3.40.50.20:FF:000006">
    <property type="entry name" value="Phosphoribosylamine--glycine ligase, chloroplastic"/>
    <property type="match status" value="1"/>
</dbReference>
<dbReference type="InterPro" id="IPR020562">
    <property type="entry name" value="PRibGlycinamide_synth_N"/>
</dbReference>
<evidence type="ECO:0000256" key="13">
    <source>
        <dbReference type="ARBA" id="ARBA00042864"/>
    </source>
</evidence>
<keyword evidence="5 14" id="KW-0436">Ligase</keyword>
<dbReference type="Gene3D" id="3.40.50.20">
    <property type="match status" value="1"/>
</dbReference>
<dbReference type="InterPro" id="IPR013815">
    <property type="entry name" value="ATP_grasp_subdomain_1"/>
</dbReference>
<sequence length="425" mass="45040">MKVLVIGSGGREHALCWKLKQSAKVSDIFAAPGSDGMAEDGVKVVDIAENDHDGLIRFAKEAGIGLTVVGPEAPLVSGVVDAFQADGLAIFGPTKAAATLEGSKQFAKEIMKKYSIPTAAYEAFTELAAAKAYVEKQGAPIVVKADGLAAGKGVVVAETKQEAIEALEHIMSARVFGDAGSAVVIEECLVGEELSLMAFVHGETVIPMVPVQDHKRAHDGDQGPNTGGMGAYSPVPHIEAHWVTAAEKTILRPMAKAMVKEGVPFTGILYAGLMMTEQGPKVIEFNARFGDPETQVVLPRLKTDLLHVIEQTMAGEEIELSWGAEACAGVVLASEGYPGSYPKGTPMNVPALDTDEQKWFHAGTKKTDSGWVTNGGRVILLSSLGKNLDAALEKTYAALNVHDWDGLFYRSDIGSRAVTLSSRKK</sequence>
<dbReference type="Pfam" id="PF01071">
    <property type="entry name" value="GARS_A"/>
    <property type="match status" value="1"/>
</dbReference>
<evidence type="ECO:0000256" key="7">
    <source>
        <dbReference type="ARBA" id="ARBA00022741"/>
    </source>
</evidence>
<gene>
    <name evidence="14" type="primary">purD</name>
    <name evidence="17" type="ORF">SAMN05421736_10131</name>
</gene>
<dbReference type="Pfam" id="PF02843">
    <property type="entry name" value="GARS_C"/>
    <property type="match status" value="1"/>
</dbReference>
<dbReference type="PANTHER" id="PTHR43472:SF1">
    <property type="entry name" value="PHOSPHORIBOSYLAMINE--GLYCINE LIGASE, CHLOROPLASTIC"/>
    <property type="match status" value="1"/>
</dbReference>
<dbReference type="InterPro" id="IPR020560">
    <property type="entry name" value="PRibGlycinamide_synth_C-dom"/>
</dbReference>
<keyword evidence="6" id="KW-0479">Metal-binding</keyword>
<reference evidence="18" key="1">
    <citation type="submission" date="2016-10" db="EMBL/GenBank/DDBJ databases">
        <authorList>
            <person name="Varghese N."/>
            <person name="Submissions S."/>
        </authorList>
    </citation>
    <scope>NUCLEOTIDE SEQUENCE [LARGE SCALE GENOMIC DNA]</scope>
    <source>
        <strain evidence="18">SP</strain>
    </source>
</reference>
<evidence type="ECO:0000256" key="15">
    <source>
        <dbReference type="PROSITE-ProRule" id="PRU00409"/>
    </source>
</evidence>
<evidence type="ECO:0000256" key="11">
    <source>
        <dbReference type="ARBA" id="ARBA00038345"/>
    </source>
</evidence>
<dbReference type="InterPro" id="IPR020561">
    <property type="entry name" value="PRibGlycinamid_synth_ATP-grasp"/>
</dbReference>
<keyword evidence="7 15" id="KW-0547">Nucleotide-binding</keyword>
<evidence type="ECO:0000256" key="9">
    <source>
        <dbReference type="ARBA" id="ARBA00022840"/>
    </source>
</evidence>
<comment type="cofactor">
    <cofactor evidence="2">
        <name>Mg(2+)</name>
        <dbReference type="ChEBI" id="CHEBI:18420"/>
    </cofactor>
</comment>
<accession>A0A1H3G0M9</accession>
<comment type="cofactor">
    <cofactor evidence="1">
        <name>Mn(2+)</name>
        <dbReference type="ChEBI" id="CHEBI:29035"/>
    </cofactor>
</comment>
<dbReference type="Proteomes" id="UP000198935">
    <property type="component" value="Unassembled WGS sequence"/>
</dbReference>
<dbReference type="SMART" id="SM01209">
    <property type="entry name" value="GARS_A"/>
    <property type="match status" value="1"/>
</dbReference>
<evidence type="ECO:0000259" key="16">
    <source>
        <dbReference type="PROSITE" id="PS50975"/>
    </source>
</evidence>
<keyword evidence="9 15" id="KW-0067">ATP-binding</keyword>
<dbReference type="InterPro" id="IPR011054">
    <property type="entry name" value="Rudment_hybrid_motif"/>
</dbReference>
<evidence type="ECO:0000313" key="18">
    <source>
        <dbReference type="Proteomes" id="UP000198935"/>
    </source>
</evidence>
<dbReference type="SUPFAM" id="SSF51246">
    <property type="entry name" value="Rudiment single hybrid motif"/>
    <property type="match status" value="1"/>
</dbReference>
<dbReference type="GO" id="GO:0005524">
    <property type="term" value="F:ATP binding"/>
    <property type="evidence" value="ECO:0007669"/>
    <property type="project" value="UniProtKB-UniRule"/>
</dbReference>
<feature type="domain" description="ATP-grasp" evidence="16">
    <location>
        <begin position="108"/>
        <end position="314"/>
    </location>
</feature>
<keyword evidence="18" id="KW-1185">Reference proteome</keyword>
<dbReference type="SMART" id="SM01210">
    <property type="entry name" value="GARS_C"/>
    <property type="match status" value="1"/>
</dbReference>
<dbReference type="GO" id="GO:0046872">
    <property type="term" value="F:metal ion binding"/>
    <property type="evidence" value="ECO:0007669"/>
    <property type="project" value="UniProtKB-KW"/>
</dbReference>
<evidence type="ECO:0000256" key="10">
    <source>
        <dbReference type="ARBA" id="ARBA00023211"/>
    </source>
</evidence>
<evidence type="ECO:0000256" key="4">
    <source>
        <dbReference type="ARBA" id="ARBA00013255"/>
    </source>
</evidence>
<dbReference type="EC" id="6.3.4.13" evidence="4 14"/>
<evidence type="ECO:0000256" key="2">
    <source>
        <dbReference type="ARBA" id="ARBA00001946"/>
    </source>
</evidence>
<dbReference type="InterPro" id="IPR016185">
    <property type="entry name" value="PreATP-grasp_dom_sf"/>
</dbReference>
<comment type="catalytic activity">
    <reaction evidence="14">
        <text>5-phospho-beta-D-ribosylamine + glycine + ATP = N(1)-(5-phospho-beta-D-ribosyl)glycinamide + ADP + phosphate + H(+)</text>
        <dbReference type="Rhea" id="RHEA:17453"/>
        <dbReference type="ChEBI" id="CHEBI:15378"/>
        <dbReference type="ChEBI" id="CHEBI:30616"/>
        <dbReference type="ChEBI" id="CHEBI:43474"/>
        <dbReference type="ChEBI" id="CHEBI:57305"/>
        <dbReference type="ChEBI" id="CHEBI:58681"/>
        <dbReference type="ChEBI" id="CHEBI:143788"/>
        <dbReference type="ChEBI" id="CHEBI:456216"/>
        <dbReference type="EC" id="6.3.4.13"/>
    </reaction>
</comment>
<dbReference type="Gene3D" id="3.30.470.20">
    <property type="entry name" value="ATP-grasp fold, B domain"/>
    <property type="match status" value="1"/>
</dbReference>
<evidence type="ECO:0000256" key="8">
    <source>
        <dbReference type="ARBA" id="ARBA00022755"/>
    </source>
</evidence>
<name>A0A1H3G0M9_9BACI</name>
<dbReference type="HAMAP" id="MF_00138">
    <property type="entry name" value="GARS"/>
    <property type="match status" value="1"/>
</dbReference>
<dbReference type="FunFam" id="3.30.470.20:FF:000018">
    <property type="entry name" value="Trifunctional purine biosynthetic protein adenosine-3"/>
    <property type="match status" value="1"/>
</dbReference>